<gene>
    <name evidence="1" type="ORF">Fcan01_26884</name>
</gene>
<accession>A0A226D0J8</accession>
<dbReference type="Gene3D" id="3.80.10.10">
    <property type="entry name" value="Ribonuclease Inhibitor"/>
    <property type="match status" value="1"/>
</dbReference>
<dbReference type="EMBL" id="LNIX01000046">
    <property type="protein sequence ID" value="OXA38394.1"/>
    <property type="molecule type" value="Genomic_DNA"/>
</dbReference>
<evidence type="ECO:0000313" key="2">
    <source>
        <dbReference type="Proteomes" id="UP000198287"/>
    </source>
</evidence>
<evidence type="ECO:0000313" key="1">
    <source>
        <dbReference type="EMBL" id="OXA38394.1"/>
    </source>
</evidence>
<name>A0A226D0J8_FOLCA</name>
<keyword evidence="2" id="KW-1185">Reference proteome</keyword>
<evidence type="ECO:0008006" key="3">
    <source>
        <dbReference type="Google" id="ProtNLM"/>
    </source>
</evidence>
<protein>
    <recommendedName>
        <fullName evidence="3">F-box domain-containing protein</fullName>
    </recommendedName>
</protein>
<dbReference type="InterPro" id="IPR032675">
    <property type="entry name" value="LRR_dom_sf"/>
</dbReference>
<comment type="caution">
    <text evidence="1">The sequence shown here is derived from an EMBL/GenBank/DDBJ whole genome shotgun (WGS) entry which is preliminary data.</text>
</comment>
<dbReference type="Proteomes" id="UP000198287">
    <property type="component" value="Unassembled WGS sequence"/>
</dbReference>
<proteinExistence type="predicted"/>
<reference evidence="1 2" key="1">
    <citation type="submission" date="2015-12" db="EMBL/GenBank/DDBJ databases">
        <title>The genome of Folsomia candida.</title>
        <authorList>
            <person name="Faddeeva A."/>
            <person name="Derks M.F."/>
            <person name="Anvar Y."/>
            <person name="Smit S."/>
            <person name="Van Straalen N."/>
            <person name="Roelofs D."/>
        </authorList>
    </citation>
    <scope>NUCLEOTIDE SEQUENCE [LARGE SCALE GENOMIC DNA]</scope>
    <source>
        <strain evidence="1 2">VU population</strain>
        <tissue evidence="1">Whole body</tissue>
    </source>
</reference>
<dbReference type="AlphaFoldDB" id="A0A226D0J8"/>
<sequence>MAAAEALTNALIVDAILKRCPDPSDIIQFRLVSTLWNEVILSFNSPPRVTVHLNRVVPWRGQVAQGPFISRRKLSSFPQKLLKSVALIAHPDHDAILPQAIDLLAHAKVSPHIQHLSVLGGASVGKFVHHIFAKCEFENLKNLRVVLDEERVHTYQRRYRDDVTLPEVSNPEISEKPKLLKIQYIVESKVFLGSDVSEEQQKFLGFLLAVTPNLESLRVKDDYFSELPAILGNLSEFRFTWNIRLDNTPDMVTLRNLNKFLEIVKVSLERLQLTVGFTGSRRSYDFAQFSGEFRFPADGIKNLKWFENGAMRIFKCGVRDLEKMGKLQHLDLCEIPNEVLQKANVYMGNILKRNKACWGGVTNLKLCWIEDLELLEKIGPSFPSLRRLNINVRLWNVNRGELNIFLRMIFERLASIKALTHISVGAPFPTRFSGFVDFLEYLATSFQDVSEVRLEHCTCDEWTEDGPFQRFYVPAEVDAKQMRRFRSLVPALLGCRELTEITGVDIARLQKGLVFRKGSPFQSELPWK</sequence>
<organism evidence="1 2">
    <name type="scientific">Folsomia candida</name>
    <name type="common">Springtail</name>
    <dbReference type="NCBI Taxonomy" id="158441"/>
    <lineage>
        <taxon>Eukaryota</taxon>
        <taxon>Metazoa</taxon>
        <taxon>Ecdysozoa</taxon>
        <taxon>Arthropoda</taxon>
        <taxon>Hexapoda</taxon>
        <taxon>Collembola</taxon>
        <taxon>Entomobryomorpha</taxon>
        <taxon>Isotomoidea</taxon>
        <taxon>Isotomidae</taxon>
        <taxon>Proisotominae</taxon>
        <taxon>Folsomia</taxon>
    </lineage>
</organism>
<dbReference type="SUPFAM" id="SSF52047">
    <property type="entry name" value="RNI-like"/>
    <property type="match status" value="1"/>
</dbReference>